<comment type="caution">
    <text evidence="2">The sequence shown here is derived from an EMBL/GenBank/DDBJ whole genome shotgun (WGS) entry which is preliminary data.</text>
</comment>
<evidence type="ECO:0000256" key="1">
    <source>
        <dbReference type="SAM" id="Phobius"/>
    </source>
</evidence>
<dbReference type="AlphaFoldDB" id="A0A235B3I7"/>
<name>A0A235B3I7_9BACL</name>
<keyword evidence="1" id="KW-0472">Membrane</keyword>
<keyword evidence="1" id="KW-0812">Transmembrane</keyword>
<keyword evidence="1" id="KW-1133">Transmembrane helix</keyword>
<organism evidence="2 3">
    <name type="scientific">Paludifilum halophilum</name>
    <dbReference type="NCBI Taxonomy" id="1642702"/>
    <lineage>
        <taxon>Bacteria</taxon>
        <taxon>Bacillati</taxon>
        <taxon>Bacillota</taxon>
        <taxon>Bacilli</taxon>
        <taxon>Bacillales</taxon>
        <taxon>Thermoactinomycetaceae</taxon>
        <taxon>Paludifilum</taxon>
    </lineage>
</organism>
<protein>
    <submittedName>
        <fullName evidence="2">Uncharacterized protein</fullName>
    </submittedName>
</protein>
<reference evidence="2 3" key="1">
    <citation type="submission" date="2017-07" db="EMBL/GenBank/DDBJ databases">
        <title>The genome sequence of Paludifilum halophilum highlights mechanisms for microbial adaptation to high salt environemnts.</title>
        <authorList>
            <person name="Belbahri L."/>
        </authorList>
    </citation>
    <scope>NUCLEOTIDE SEQUENCE [LARGE SCALE GENOMIC DNA]</scope>
    <source>
        <strain evidence="2 3">DSM 102817</strain>
    </source>
</reference>
<feature type="transmembrane region" description="Helical" evidence="1">
    <location>
        <begin position="7"/>
        <end position="26"/>
    </location>
</feature>
<accession>A0A235B3I7</accession>
<dbReference type="EMBL" id="NOWF01000008">
    <property type="protein sequence ID" value="OYD06876.1"/>
    <property type="molecule type" value="Genomic_DNA"/>
</dbReference>
<sequence>MMLFQGFWISLALYLLVGTVIWMNWFEEEIFGMLEDEEDSRVQEVVHQVQILVESYGGKAVYLLIAGVGILSWPLYVYTTLIGWVRRLQERG</sequence>
<evidence type="ECO:0000313" key="3">
    <source>
        <dbReference type="Proteomes" id="UP000215459"/>
    </source>
</evidence>
<evidence type="ECO:0000313" key="2">
    <source>
        <dbReference type="EMBL" id="OYD06876.1"/>
    </source>
</evidence>
<dbReference type="Proteomes" id="UP000215459">
    <property type="component" value="Unassembled WGS sequence"/>
</dbReference>
<keyword evidence="3" id="KW-1185">Reference proteome</keyword>
<gene>
    <name evidence="2" type="ORF">CHM34_13105</name>
</gene>
<proteinExistence type="predicted"/>
<feature type="transmembrane region" description="Helical" evidence="1">
    <location>
        <begin position="60"/>
        <end position="85"/>
    </location>
</feature>